<keyword evidence="3" id="KW-1185">Reference proteome</keyword>
<sequence>MDFKSFICFFSVFQLASCMVIKEVKPGHIENKFRYVDSEYEVIHSTVSDCLSDVTFRLRTPHYIGQKLCGEDVVIRTFPTEVNLVHENTEYTKNVSLELESSCGSSKSSFDKTDVVMLTLIEKDLDNVTSHIIKSIRVDPLSVDFYPHKLTLEHLESIVKFWQRYCDYQCLNICQSPSILFDGQPGYLSPFFKENCAEIFMNNCTFSPREVDYPQMLAEMEKFITTLKYLLLFRRKDSPTCRFLLQDYLVVLELDYKTASLFPKLTKNHYFIATFVDVEKKQTITRQIDECRIIL</sequence>
<evidence type="ECO:0000313" key="3">
    <source>
        <dbReference type="Proteomes" id="UP000015104"/>
    </source>
</evidence>
<keyword evidence="1" id="KW-0732">Signal</keyword>
<reference evidence="3" key="1">
    <citation type="submission" date="2011-08" db="EMBL/GenBank/DDBJ databases">
        <authorList>
            <person name="Rombauts S."/>
        </authorList>
    </citation>
    <scope>NUCLEOTIDE SEQUENCE</scope>
    <source>
        <strain evidence="3">London</strain>
    </source>
</reference>
<protein>
    <submittedName>
        <fullName evidence="2">Uncharacterized protein</fullName>
    </submittedName>
</protein>
<dbReference type="AlphaFoldDB" id="T1JWF6"/>
<evidence type="ECO:0000256" key="1">
    <source>
        <dbReference type="SAM" id="SignalP"/>
    </source>
</evidence>
<gene>
    <name evidence="2" type="primary">107371136</name>
</gene>
<organism evidence="2 3">
    <name type="scientific">Tetranychus urticae</name>
    <name type="common">Two-spotted spider mite</name>
    <dbReference type="NCBI Taxonomy" id="32264"/>
    <lineage>
        <taxon>Eukaryota</taxon>
        <taxon>Metazoa</taxon>
        <taxon>Ecdysozoa</taxon>
        <taxon>Arthropoda</taxon>
        <taxon>Chelicerata</taxon>
        <taxon>Arachnida</taxon>
        <taxon>Acari</taxon>
        <taxon>Acariformes</taxon>
        <taxon>Trombidiformes</taxon>
        <taxon>Prostigmata</taxon>
        <taxon>Eleutherengona</taxon>
        <taxon>Raphignathae</taxon>
        <taxon>Tetranychoidea</taxon>
        <taxon>Tetranychidae</taxon>
        <taxon>Tetranychus</taxon>
    </lineage>
</organism>
<feature type="chain" id="PRO_5004580713" evidence="1">
    <location>
        <begin position="19"/>
        <end position="295"/>
    </location>
</feature>
<reference evidence="2" key="2">
    <citation type="submission" date="2015-06" db="UniProtKB">
        <authorList>
            <consortium name="EnsemblMetazoa"/>
        </authorList>
    </citation>
    <scope>IDENTIFICATION</scope>
</reference>
<dbReference type="EMBL" id="CAEY01000811">
    <property type="status" value="NOT_ANNOTATED_CDS"/>
    <property type="molecule type" value="Genomic_DNA"/>
</dbReference>
<dbReference type="EnsemblMetazoa" id="tetur02g08090.1">
    <property type="protein sequence ID" value="tetur02g08090.1"/>
    <property type="gene ID" value="tetur02g08090"/>
</dbReference>
<dbReference type="KEGG" id="tut:107371136"/>
<dbReference type="HOGENOM" id="CLU_080822_0_0_1"/>
<proteinExistence type="predicted"/>
<evidence type="ECO:0000313" key="2">
    <source>
        <dbReference type="EnsemblMetazoa" id="tetur02g08090.1"/>
    </source>
</evidence>
<feature type="signal peptide" evidence="1">
    <location>
        <begin position="1"/>
        <end position="18"/>
    </location>
</feature>
<name>T1JWF6_TETUR</name>
<dbReference type="Proteomes" id="UP000015104">
    <property type="component" value="Unassembled WGS sequence"/>
</dbReference>
<accession>T1JWF6</accession>